<protein>
    <submittedName>
        <fullName evidence="9">Malate transporter</fullName>
    </submittedName>
</protein>
<dbReference type="GO" id="GO:0055085">
    <property type="term" value="P:transmembrane transport"/>
    <property type="evidence" value="ECO:0007669"/>
    <property type="project" value="InterPro"/>
</dbReference>
<dbReference type="PANTHER" id="PTHR36838">
    <property type="entry name" value="AUXIN EFFLUX CARRIER FAMILY PROTEIN"/>
    <property type="match status" value="1"/>
</dbReference>
<evidence type="ECO:0000256" key="7">
    <source>
        <dbReference type="ARBA" id="ARBA00023136"/>
    </source>
</evidence>
<comment type="similarity">
    <text evidence="2">Belongs to the auxin efflux carrier (TC 2.A.69) family.</text>
</comment>
<proteinExistence type="inferred from homology"/>
<evidence type="ECO:0000256" key="4">
    <source>
        <dbReference type="ARBA" id="ARBA00022475"/>
    </source>
</evidence>
<evidence type="ECO:0000256" key="5">
    <source>
        <dbReference type="ARBA" id="ARBA00022692"/>
    </source>
</evidence>
<dbReference type="Pfam" id="PF03547">
    <property type="entry name" value="Mem_trans"/>
    <property type="match status" value="2"/>
</dbReference>
<feature type="transmembrane region" description="Helical" evidence="8">
    <location>
        <begin position="110"/>
        <end position="128"/>
    </location>
</feature>
<evidence type="ECO:0000256" key="6">
    <source>
        <dbReference type="ARBA" id="ARBA00022989"/>
    </source>
</evidence>
<dbReference type="Proteomes" id="UP000321726">
    <property type="component" value="Unassembled WGS sequence"/>
</dbReference>
<name>A0A1M7MW03_9GAMM</name>
<keyword evidence="3" id="KW-0813">Transport</keyword>
<feature type="transmembrane region" description="Helical" evidence="8">
    <location>
        <begin position="263"/>
        <end position="281"/>
    </location>
</feature>
<dbReference type="EMBL" id="BJXU01000173">
    <property type="protein sequence ID" value="GEN25922.1"/>
    <property type="molecule type" value="Genomic_DNA"/>
</dbReference>
<dbReference type="STRING" id="44933.SAMN05660971_04376"/>
<feature type="transmembrane region" description="Helical" evidence="8">
    <location>
        <begin position="48"/>
        <end position="64"/>
    </location>
</feature>
<keyword evidence="12" id="KW-1185">Reference proteome</keyword>
<evidence type="ECO:0000313" key="12">
    <source>
        <dbReference type="Proteomes" id="UP000321726"/>
    </source>
</evidence>
<dbReference type="Gene3D" id="1.20.1530.20">
    <property type="match status" value="1"/>
</dbReference>
<evidence type="ECO:0000256" key="2">
    <source>
        <dbReference type="ARBA" id="ARBA00010145"/>
    </source>
</evidence>
<evidence type="ECO:0000313" key="9">
    <source>
        <dbReference type="EMBL" id="GEN25922.1"/>
    </source>
</evidence>
<keyword evidence="5 8" id="KW-0812">Transmembrane</keyword>
<feature type="transmembrane region" description="Helical" evidence="8">
    <location>
        <begin position="134"/>
        <end position="160"/>
    </location>
</feature>
<reference evidence="10 11" key="1">
    <citation type="submission" date="2016-11" db="EMBL/GenBank/DDBJ databases">
        <authorList>
            <person name="Jaros S."/>
            <person name="Januszkiewicz K."/>
            <person name="Wedrychowicz H."/>
        </authorList>
    </citation>
    <scope>NUCLEOTIDE SEQUENCE [LARGE SCALE GENOMIC DNA]</scope>
    <source>
        <strain evidence="10 11">DSM 4740</strain>
    </source>
</reference>
<feature type="transmembrane region" description="Helical" evidence="8">
    <location>
        <begin position="172"/>
        <end position="192"/>
    </location>
</feature>
<feature type="transmembrane region" description="Helical" evidence="8">
    <location>
        <begin position="290"/>
        <end position="313"/>
    </location>
</feature>
<comment type="subcellular location">
    <subcellularLocation>
        <location evidence="1">Cell membrane</location>
        <topology evidence="1">Multi-pass membrane protein</topology>
    </subcellularLocation>
</comment>
<dbReference type="GO" id="GO:0005886">
    <property type="term" value="C:plasma membrane"/>
    <property type="evidence" value="ECO:0007669"/>
    <property type="project" value="UniProtKB-SubCell"/>
</dbReference>
<keyword evidence="6 8" id="KW-1133">Transmembrane helix</keyword>
<gene>
    <name evidence="9" type="ORF">HCU01_38710</name>
    <name evidence="10" type="ORF">SAMN05660971_04376</name>
</gene>
<dbReference type="InterPro" id="IPR038770">
    <property type="entry name" value="Na+/solute_symporter_sf"/>
</dbReference>
<dbReference type="PANTHER" id="PTHR36838:SF4">
    <property type="entry name" value="AUXIN EFFLUX CARRIER FAMILY PROTEIN"/>
    <property type="match status" value="1"/>
</dbReference>
<evidence type="ECO:0000256" key="3">
    <source>
        <dbReference type="ARBA" id="ARBA00022448"/>
    </source>
</evidence>
<organism evidence="10 11">
    <name type="scientific">Halomonas cupida</name>
    <dbReference type="NCBI Taxonomy" id="44933"/>
    <lineage>
        <taxon>Bacteria</taxon>
        <taxon>Pseudomonadati</taxon>
        <taxon>Pseudomonadota</taxon>
        <taxon>Gammaproteobacteria</taxon>
        <taxon>Oceanospirillales</taxon>
        <taxon>Halomonadaceae</taxon>
        <taxon>Halomonas</taxon>
    </lineage>
</organism>
<feature type="transmembrane region" description="Helical" evidence="8">
    <location>
        <begin position="204"/>
        <end position="225"/>
    </location>
</feature>
<feature type="transmembrane region" description="Helical" evidence="8">
    <location>
        <begin position="237"/>
        <end position="257"/>
    </location>
</feature>
<dbReference type="RefSeq" id="WP_073437343.1">
    <property type="nucleotide sequence ID" value="NZ_BJXU01000173.1"/>
</dbReference>
<dbReference type="EMBL" id="FRCA01000020">
    <property type="protein sequence ID" value="SHM95339.1"/>
    <property type="molecule type" value="Genomic_DNA"/>
</dbReference>
<keyword evidence="4" id="KW-1003">Cell membrane</keyword>
<dbReference type="InterPro" id="IPR004776">
    <property type="entry name" value="Mem_transp_PIN-like"/>
</dbReference>
<accession>A0A1M7MW03</accession>
<evidence type="ECO:0000313" key="11">
    <source>
        <dbReference type="Proteomes" id="UP000184123"/>
    </source>
</evidence>
<dbReference type="Proteomes" id="UP000184123">
    <property type="component" value="Unassembled WGS sequence"/>
</dbReference>
<evidence type="ECO:0000256" key="8">
    <source>
        <dbReference type="SAM" id="Phobius"/>
    </source>
</evidence>
<feature type="transmembrane region" description="Helical" evidence="8">
    <location>
        <begin position="17"/>
        <end position="36"/>
    </location>
</feature>
<evidence type="ECO:0000313" key="10">
    <source>
        <dbReference type="EMBL" id="SHM95339.1"/>
    </source>
</evidence>
<dbReference type="OrthoDB" id="9786439at2"/>
<feature type="transmembrane region" description="Helical" evidence="8">
    <location>
        <begin position="76"/>
        <end position="98"/>
    </location>
</feature>
<keyword evidence="7 8" id="KW-0472">Membrane</keyword>
<evidence type="ECO:0000256" key="1">
    <source>
        <dbReference type="ARBA" id="ARBA00004651"/>
    </source>
</evidence>
<dbReference type="AlphaFoldDB" id="A0A1M7MW03"/>
<sequence length="319" mass="33388">MGVIGIELSILHSTLEVSLPVFAMVFLGALLKRLGWIDQTFVNTASSLVFKATMPTLLFLSILQSEPGSALNLGLVLWYLTISAALFGLIWLWALWRCPRQERGVYVQGAFRGNCGIVGLALAANMYGDLGLSLGGIMAGGIIIVNLVLSAIVLSVYSPVVSSRPLDIVRDVVTNPLIIGIVSALPLAWLDIQLPGWLLTSGNYFASLSLPLALICIGGSLNLTAARESSALALSASLWKVIVMPVTGVAAAIALGYRGAELGILMLFLASPTAAVAYVMARGAGGNERLAASIIMLSTLISLLTISAGVLVLKSLALI</sequence>
<reference evidence="9 12" key="2">
    <citation type="submission" date="2019-07" db="EMBL/GenBank/DDBJ databases">
        <title>Whole genome shotgun sequence of Halomonas cupida NBRC 102219.</title>
        <authorList>
            <person name="Hosoyama A."/>
            <person name="Uohara A."/>
            <person name="Ohji S."/>
            <person name="Ichikawa N."/>
        </authorList>
    </citation>
    <scope>NUCLEOTIDE SEQUENCE [LARGE SCALE GENOMIC DNA]</scope>
    <source>
        <strain evidence="9 12">NBRC 102219</strain>
    </source>
</reference>